<keyword evidence="2" id="KW-1185">Reference proteome</keyword>
<gene>
    <name evidence="1" type="ORF">PanWU01x14_349970</name>
</gene>
<organism evidence="1 2">
    <name type="scientific">Parasponia andersonii</name>
    <name type="common">Sponia andersonii</name>
    <dbReference type="NCBI Taxonomy" id="3476"/>
    <lineage>
        <taxon>Eukaryota</taxon>
        <taxon>Viridiplantae</taxon>
        <taxon>Streptophyta</taxon>
        <taxon>Embryophyta</taxon>
        <taxon>Tracheophyta</taxon>
        <taxon>Spermatophyta</taxon>
        <taxon>Magnoliopsida</taxon>
        <taxon>eudicotyledons</taxon>
        <taxon>Gunneridae</taxon>
        <taxon>Pentapetalae</taxon>
        <taxon>rosids</taxon>
        <taxon>fabids</taxon>
        <taxon>Rosales</taxon>
        <taxon>Cannabaceae</taxon>
        <taxon>Parasponia</taxon>
    </lineage>
</organism>
<accession>A0A2P5AB47</accession>
<protein>
    <submittedName>
        <fullName evidence="1">Uncharacterized protein</fullName>
    </submittedName>
</protein>
<proteinExistence type="predicted"/>
<evidence type="ECO:0000313" key="1">
    <source>
        <dbReference type="EMBL" id="PON33759.1"/>
    </source>
</evidence>
<dbReference type="Proteomes" id="UP000237105">
    <property type="component" value="Unassembled WGS sequence"/>
</dbReference>
<sequence length="181" mass="21258">MAMDRVMKIQNKLQVDDFSEEVFWEEVDALAALDNALTLYDSFLRDKYRIRWLEGEDCNSFFYYVALKRRTISKLLSYLIINDKIVIDSDRIIAYTVNFYASLFFESNYSLSDFSIIQEHAPTLVTEHDNTCLLSFSLEQEIRNIVFDMDPSSALGPDGYTRRYFRSCWPIVCNDFILVVL</sequence>
<evidence type="ECO:0000313" key="2">
    <source>
        <dbReference type="Proteomes" id="UP000237105"/>
    </source>
</evidence>
<dbReference type="AlphaFoldDB" id="A0A2P5AB47"/>
<comment type="caution">
    <text evidence="1">The sequence shown here is derived from an EMBL/GenBank/DDBJ whole genome shotgun (WGS) entry which is preliminary data.</text>
</comment>
<dbReference type="OrthoDB" id="1938551at2759"/>
<reference evidence="2" key="1">
    <citation type="submission" date="2016-06" db="EMBL/GenBank/DDBJ databases">
        <title>Parallel loss of symbiosis genes in relatives of nitrogen-fixing non-legume Parasponia.</title>
        <authorList>
            <person name="Van Velzen R."/>
            <person name="Holmer R."/>
            <person name="Bu F."/>
            <person name="Rutten L."/>
            <person name="Van Zeijl A."/>
            <person name="Liu W."/>
            <person name="Santuari L."/>
            <person name="Cao Q."/>
            <person name="Sharma T."/>
            <person name="Shen D."/>
            <person name="Roswanjaya Y."/>
            <person name="Wardhani T."/>
            <person name="Kalhor M.S."/>
            <person name="Jansen J."/>
            <person name="Van den Hoogen J."/>
            <person name="Gungor B."/>
            <person name="Hartog M."/>
            <person name="Hontelez J."/>
            <person name="Verver J."/>
            <person name="Yang W.-C."/>
            <person name="Schijlen E."/>
            <person name="Repin R."/>
            <person name="Schilthuizen M."/>
            <person name="Schranz E."/>
            <person name="Heidstra R."/>
            <person name="Miyata K."/>
            <person name="Fedorova E."/>
            <person name="Kohlen W."/>
            <person name="Bisseling T."/>
            <person name="Smit S."/>
            <person name="Geurts R."/>
        </authorList>
    </citation>
    <scope>NUCLEOTIDE SEQUENCE [LARGE SCALE GENOMIC DNA]</scope>
    <source>
        <strain evidence="2">cv. WU1-14</strain>
    </source>
</reference>
<dbReference type="EMBL" id="JXTB01000706">
    <property type="protein sequence ID" value="PON33759.1"/>
    <property type="molecule type" value="Genomic_DNA"/>
</dbReference>
<name>A0A2P5AB47_PARAD</name>